<evidence type="ECO:0000256" key="2">
    <source>
        <dbReference type="ARBA" id="ARBA00022692"/>
    </source>
</evidence>
<dbReference type="GO" id="GO:0005886">
    <property type="term" value="C:plasma membrane"/>
    <property type="evidence" value="ECO:0007669"/>
    <property type="project" value="TreeGrafter"/>
</dbReference>
<evidence type="ECO:0000259" key="8">
    <source>
        <dbReference type="Pfam" id="PF16212"/>
    </source>
</evidence>
<dbReference type="Gene3D" id="3.40.50.1000">
    <property type="entry name" value="HAD superfamily/HAD-like"/>
    <property type="match status" value="1"/>
</dbReference>
<dbReference type="PANTHER" id="PTHR24092:SF150">
    <property type="entry name" value="PHOSPHOLIPID-TRANSPORTING ATPASE"/>
    <property type="match status" value="1"/>
</dbReference>
<dbReference type="InterPro" id="IPR001757">
    <property type="entry name" value="P_typ_ATPase"/>
</dbReference>
<evidence type="ECO:0000256" key="6">
    <source>
        <dbReference type="ARBA" id="ARBA00023136"/>
    </source>
</evidence>
<organism evidence="9 10">
    <name type="scientific">Helicoverpa armigera</name>
    <name type="common">Cotton bollworm</name>
    <name type="synonym">Heliothis armigera</name>
    <dbReference type="NCBI Taxonomy" id="29058"/>
    <lineage>
        <taxon>Eukaryota</taxon>
        <taxon>Metazoa</taxon>
        <taxon>Ecdysozoa</taxon>
        <taxon>Arthropoda</taxon>
        <taxon>Hexapoda</taxon>
        <taxon>Insecta</taxon>
        <taxon>Pterygota</taxon>
        <taxon>Neoptera</taxon>
        <taxon>Endopterygota</taxon>
        <taxon>Lepidoptera</taxon>
        <taxon>Glossata</taxon>
        <taxon>Ditrysia</taxon>
        <taxon>Noctuoidea</taxon>
        <taxon>Noctuidae</taxon>
        <taxon>Heliothinae</taxon>
        <taxon>Helicoverpa</taxon>
    </lineage>
</organism>
<feature type="domain" description="P-type ATPase C-terminal" evidence="8">
    <location>
        <begin position="100"/>
        <end position="133"/>
    </location>
</feature>
<proteinExistence type="predicted"/>
<evidence type="ECO:0000256" key="3">
    <source>
        <dbReference type="ARBA" id="ARBA00022723"/>
    </source>
</evidence>
<dbReference type="InterPro" id="IPR023298">
    <property type="entry name" value="ATPase_P-typ_TM_dom_sf"/>
</dbReference>
<name>A0A2W1C0N3_HELAM</name>
<evidence type="ECO:0000256" key="7">
    <source>
        <dbReference type="SAM" id="Phobius"/>
    </source>
</evidence>
<dbReference type="Proteomes" id="UP000249218">
    <property type="component" value="Unassembled WGS sequence"/>
</dbReference>
<feature type="transmembrane region" description="Helical" evidence="7">
    <location>
        <begin position="261"/>
        <end position="288"/>
    </location>
</feature>
<keyword evidence="5 7" id="KW-1133">Transmembrane helix</keyword>
<keyword evidence="3" id="KW-0479">Metal-binding</keyword>
<dbReference type="InterPro" id="IPR023214">
    <property type="entry name" value="HAD_sf"/>
</dbReference>
<dbReference type="PANTHER" id="PTHR24092">
    <property type="entry name" value="PROBABLE PHOSPHOLIPID-TRANSPORTING ATPASE"/>
    <property type="match status" value="1"/>
</dbReference>
<feature type="transmembrane region" description="Helical" evidence="7">
    <location>
        <begin position="144"/>
        <end position="162"/>
    </location>
</feature>
<feature type="transmembrane region" description="Helical" evidence="7">
    <location>
        <begin position="192"/>
        <end position="214"/>
    </location>
</feature>
<feature type="transmembrane region" description="Helical" evidence="7">
    <location>
        <begin position="300"/>
        <end position="323"/>
    </location>
</feature>
<feature type="transmembrane region" description="Helical" evidence="7">
    <location>
        <begin position="226"/>
        <end position="249"/>
    </location>
</feature>
<dbReference type="InterPro" id="IPR032630">
    <property type="entry name" value="P_typ_ATPase_c"/>
</dbReference>
<keyword evidence="4" id="KW-0460">Magnesium</keyword>
<evidence type="ECO:0000256" key="4">
    <source>
        <dbReference type="ARBA" id="ARBA00022842"/>
    </source>
</evidence>
<reference evidence="9 10" key="1">
    <citation type="journal article" date="2017" name="BMC Biol.">
        <title>Genomic innovations, transcriptional plasticity and gene loss underlying the evolution and divergence of two highly polyphagous and invasive Helicoverpa pest species.</title>
        <authorList>
            <person name="Pearce S.L."/>
            <person name="Clarke D.F."/>
            <person name="East P.D."/>
            <person name="Elfekih S."/>
            <person name="Gordon K.H."/>
            <person name="Jermiin L.S."/>
            <person name="McGaughran A."/>
            <person name="Oakeshott J.G."/>
            <person name="Papanikolaou A."/>
            <person name="Perera O.P."/>
            <person name="Rane R.V."/>
            <person name="Richards S."/>
            <person name="Tay W.T."/>
            <person name="Walsh T.K."/>
            <person name="Anderson A."/>
            <person name="Anderson C.J."/>
            <person name="Asgari S."/>
            <person name="Board P.G."/>
            <person name="Bretschneider A."/>
            <person name="Campbell P.M."/>
            <person name="Chertemps T."/>
            <person name="Christeller J.T."/>
            <person name="Coppin C.W."/>
            <person name="Downes S.J."/>
            <person name="Duan G."/>
            <person name="Farnsworth C.A."/>
            <person name="Good R.T."/>
            <person name="Han L.B."/>
            <person name="Han Y.C."/>
            <person name="Hatje K."/>
            <person name="Horne I."/>
            <person name="Huang Y.P."/>
            <person name="Hughes D.S."/>
            <person name="Jacquin-Joly E."/>
            <person name="James W."/>
            <person name="Jhangiani S."/>
            <person name="Kollmar M."/>
            <person name="Kuwar S.S."/>
            <person name="Li S."/>
            <person name="Liu N.Y."/>
            <person name="Maibeche M.T."/>
            <person name="Miller J.R."/>
            <person name="Montagne N."/>
            <person name="Perry T."/>
            <person name="Qu J."/>
            <person name="Song S.V."/>
            <person name="Sutton G.G."/>
            <person name="Vogel H."/>
            <person name="Walenz B.P."/>
            <person name="Xu W."/>
            <person name="Zhang H.J."/>
            <person name="Zou Z."/>
            <person name="Batterham P."/>
            <person name="Edwards O.R."/>
            <person name="Feyereisen R."/>
            <person name="Gibbs R.A."/>
            <person name="Heckel D.G."/>
            <person name="McGrath A."/>
            <person name="Robin C."/>
            <person name="Scherer S.E."/>
            <person name="Worley K.C."/>
            <person name="Wu Y.D."/>
        </authorList>
    </citation>
    <scope>NUCLEOTIDE SEQUENCE [LARGE SCALE GENOMIC DNA]</scope>
    <source>
        <strain evidence="9">Harm_GR_Male_#8</strain>
        <tissue evidence="9">Whole organism</tissue>
    </source>
</reference>
<evidence type="ECO:0000256" key="1">
    <source>
        <dbReference type="ARBA" id="ARBA00004141"/>
    </source>
</evidence>
<gene>
    <name evidence="9" type="primary">HaOG216872</name>
    <name evidence="9" type="ORF">B5X24_HaOG216872</name>
</gene>
<dbReference type="SUPFAM" id="SSF81665">
    <property type="entry name" value="Calcium ATPase, transmembrane domain M"/>
    <property type="match status" value="1"/>
</dbReference>
<keyword evidence="10" id="KW-1185">Reference proteome</keyword>
<dbReference type="GO" id="GO:0005524">
    <property type="term" value="F:ATP binding"/>
    <property type="evidence" value="ECO:0007669"/>
    <property type="project" value="InterPro"/>
</dbReference>
<evidence type="ECO:0000256" key="5">
    <source>
        <dbReference type="ARBA" id="ARBA00022989"/>
    </source>
</evidence>
<dbReference type="GO" id="GO:0140326">
    <property type="term" value="F:ATPase-coupled intramembrane lipid transporter activity"/>
    <property type="evidence" value="ECO:0007669"/>
    <property type="project" value="TreeGrafter"/>
</dbReference>
<dbReference type="OrthoDB" id="377733at2759"/>
<feature type="domain" description="P-type ATPase C-terminal" evidence="8">
    <location>
        <begin position="134"/>
        <end position="328"/>
    </location>
</feature>
<evidence type="ECO:0000313" key="9">
    <source>
        <dbReference type="EMBL" id="PZC79057.1"/>
    </source>
</evidence>
<dbReference type="SUPFAM" id="SSF56784">
    <property type="entry name" value="HAD-like"/>
    <property type="match status" value="1"/>
</dbReference>
<protein>
    <recommendedName>
        <fullName evidence="8">P-type ATPase C-terminal domain-containing protein</fullName>
    </recommendedName>
</protein>
<dbReference type="GO" id="GO:0005802">
    <property type="term" value="C:trans-Golgi network"/>
    <property type="evidence" value="ECO:0007669"/>
    <property type="project" value="TreeGrafter"/>
</dbReference>
<dbReference type="AlphaFoldDB" id="A0A2W1C0N3"/>
<dbReference type="NCBIfam" id="TIGR01494">
    <property type="entry name" value="ATPase_P-type"/>
    <property type="match status" value="1"/>
</dbReference>
<dbReference type="GO" id="GO:0016887">
    <property type="term" value="F:ATP hydrolysis activity"/>
    <property type="evidence" value="ECO:0007669"/>
    <property type="project" value="InterPro"/>
</dbReference>
<evidence type="ECO:0000313" key="10">
    <source>
        <dbReference type="Proteomes" id="UP000249218"/>
    </source>
</evidence>
<accession>A0A2W1C0N3</accession>
<dbReference type="GO" id="GO:0045332">
    <property type="term" value="P:phospholipid translocation"/>
    <property type="evidence" value="ECO:0007669"/>
    <property type="project" value="TreeGrafter"/>
</dbReference>
<keyword evidence="2 7" id="KW-0812">Transmembrane</keyword>
<dbReference type="GO" id="GO:0046872">
    <property type="term" value="F:metal ion binding"/>
    <property type="evidence" value="ECO:0007669"/>
    <property type="project" value="UniProtKB-KW"/>
</dbReference>
<sequence>MEFGDNLGKQNEIALIIDGKTLKYAMGCDLKKDFLDLCISCKVVVCCRVSPIQKAEVVEMVSSATGAVTLAIGDGANDVAMIQRASVGVGISGVEGLQAVCASDYSIAQFRFLLRLLLVHGAWNYSRISKLILSGQILFERWTIGFYNVIFTALPPFAIGLFDKLCSPEIMLRHPVLYIPSQQGLLFNVRVFWVWAVNALLHSVLLFWLPMLLASHHILWPSGKDGGYLLLGNFVYTYVVLTVCLKAGLSTHSWTWVTHLAIWGSVAMWFIFILVYSNVYPIILIGAVMRGMDRMLFSSLVFWLGLVLIPLATLIPDLLVTVVHNSAFKSMTEAVRESEIKQRDPSALLTHPRHSLTETARLLQNVRSVFSRRSATRATMELELSREYPPAGLLTCRPPTVTLPTCPLERRILAFHVRSDRGTHHAPLTR</sequence>
<dbReference type="Pfam" id="PF16212">
    <property type="entry name" value="PhoLip_ATPase_C"/>
    <property type="match status" value="2"/>
</dbReference>
<comment type="subcellular location">
    <subcellularLocation>
        <location evidence="1">Membrane</location>
        <topology evidence="1">Multi-pass membrane protein</topology>
    </subcellularLocation>
</comment>
<keyword evidence="6 7" id="KW-0472">Membrane</keyword>
<dbReference type="InterPro" id="IPR036412">
    <property type="entry name" value="HAD-like_sf"/>
</dbReference>
<dbReference type="EMBL" id="KZ149891">
    <property type="protein sequence ID" value="PZC79057.1"/>
    <property type="molecule type" value="Genomic_DNA"/>
</dbReference>